<evidence type="ECO:0000313" key="3">
    <source>
        <dbReference type="EMBL" id="RDU71565.1"/>
    </source>
</evidence>
<keyword evidence="1" id="KW-0175">Coiled coil</keyword>
<proteinExistence type="predicted"/>
<evidence type="ECO:0000256" key="2">
    <source>
        <dbReference type="SAM" id="Phobius"/>
    </source>
</evidence>
<keyword evidence="4" id="KW-1185">Reference proteome</keyword>
<keyword evidence="2" id="KW-1133">Transmembrane helix</keyword>
<feature type="transmembrane region" description="Helical" evidence="2">
    <location>
        <begin position="12"/>
        <end position="31"/>
    </location>
</feature>
<sequence length="91" mass="10674">MRFLKFKFRRADIFLIPIAAISIFTLQYYTIQQSANKHQEKLEKKLDTLSKECRAGEQTACNQYTQLLEQALEIELEKQKLSKDSIQPAHN</sequence>
<comment type="caution">
    <text evidence="3">The sequence shown here is derived from an EMBL/GenBank/DDBJ whole genome shotgun (WGS) entry which is preliminary data.</text>
</comment>
<dbReference type="OrthoDB" id="5329297at2"/>
<reference evidence="3 4" key="1">
    <citation type="submission" date="2018-04" db="EMBL/GenBank/DDBJ databases">
        <title>Novel Campyloabacter and Helicobacter Species and Strains.</title>
        <authorList>
            <person name="Mannion A.J."/>
            <person name="Shen Z."/>
            <person name="Fox J.G."/>
        </authorList>
    </citation>
    <scope>NUCLEOTIDE SEQUENCE [LARGE SCALE GENOMIC DNA]</scope>
    <source>
        <strain evidence="3 4">MIT 97-5075</strain>
    </source>
</reference>
<dbReference type="RefSeq" id="WP_104763288.1">
    <property type="nucleotide sequence ID" value="NZ_FZPM01000018.1"/>
</dbReference>
<organism evidence="3 4">
    <name type="scientific">Helicobacter aurati</name>
    <dbReference type="NCBI Taxonomy" id="137778"/>
    <lineage>
        <taxon>Bacteria</taxon>
        <taxon>Pseudomonadati</taxon>
        <taxon>Campylobacterota</taxon>
        <taxon>Epsilonproteobacteria</taxon>
        <taxon>Campylobacterales</taxon>
        <taxon>Helicobacteraceae</taxon>
        <taxon>Helicobacter</taxon>
    </lineage>
</organism>
<gene>
    <name evidence="3" type="ORF">CQA66_06290</name>
</gene>
<protein>
    <submittedName>
        <fullName evidence="3">Uncharacterized protein</fullName>
    </submittedName>
</protein>
<dbReference type="AlphaFoldDB" id="A0A3D8J340"/>
<accession>A0A3D8J340</accession>
<feature type="coiled-coil region" evidence="1">
    <location>
        <begin position="32"/>
        <end position="84"/>
    </location>
</feature>
<name>A0A3D8J340_9HELI</name>
<keyword evidence="2" id="KW-0472">Membrane</keyword>
<evidence type="ECO:0000256" key="1">
    <source>
        <dbReference type="SAM" id="Coils"/>
    </source>
</evidence>
<evidence type="ECO:0000313" key="4">
    <source>
        <dbReference type="Proteomes" id="UP000256424"/>
    </source>
</evidence>
<dbReference type="EMBL" id="NXLW01000011">
    <property type="protein sequence ID" value="RDU71565.1"/>
    <property type="molecule type" value="Genomic_DNA"/>
</dbReference>
<dbReference type="Proteomes" id="UP000256424">
    <property type="component" value="Unassembled WGS sequence"/>
</dbReference>
<keyword evidence="2" id="KW-0812">Transmembrane</keyword>